<evidence type="ECO:0000313" key="4">
    <source>
        <dbReference type="EMBL" id="MDQ0480579.1"/>
    </source>
</evidence>
<accession>A0ABU0JWT2</accession>
<reference evidence="4 5" key="1">
    <citation type="submission" date="2023-07" db="EMBL/GenBank/DDBJ databases">
        <title>Genomic Encyclopedia of Type Strains, Phase IV (KMG-IV): sequencing the most valuable type-strain genomes for metagenomic binning, comparative biology and taxonomic classification.</title>
        <authorList>
            <person name="Goeker M."/>
        </authorList>
    </citation>
    <scope>NUCLEOTIDE SEQUENCE [LARGE SCALE GENOMIC DNA]</scope>
    <source>
        <strain evidence="4 5">DSM 1400</strain>
    </source>
</reference>
<sequence length="266" mass="31276">MKKKILLIGIIIMGIITGIMLEIDSHNTKEKTKIVNEHNDIKKEQKKEQKQIKQENIKKDIAKLEKIKNDKYMILVNKSTHKLNKNDIPDNLVVPKIKFNKWATNTKMEKVAASAVEKMFEAAKKDRIDLLGISAYRAYNVQVEVFEQEIEVKGSKKRAEEAVAPPGSSEHQTGYTLDLTCVNRVNLDKNFEKTDDFKWLQENCYKYGFILRYPKDKEDITKYQYEPWHYRYVGVDNATYIMKNHLTLEEYIEKIDKKIENLKKEL</sequence>
<keyword evidence="2" id="KW-0812">Transmembrane</keyword>
<dbReference type="InterPro" id="IPR003709">
    <property type="entry name" value="VanY-like_core_dom"/>
</dbReference>
<keyword evidence="2" id="KW-1133">Transmembrane helix</keyword>
<protein>
    <submittedName>
        <fullName evidence="4">D-alanyl-D-alanine carboxypeptidase</fullName>
        <ecNumber evidence="4">3.4.16.4</ecNumber>
    </submittedName>
</protein>
<keyword evidence="1" id="KW-0175">Coiled coil</keyword>
<comment type="caution">
    <text evidence="4">The sequence shown here is derived from an EMBL/GenBank/DDBJ whole genome shotgun (WGS) entry which is preliminary data.</text>
</comment>
<dbReference type="Gene3D" id="3.30.1380.10">
    <property type="match status" value="1"/>
</dbReference>
<dbReference type="Pfam" id="PF02557">
    <property type="entry name" value="VanY"/>
    <property type="match status" value="1"/>
</dbReference>
<keyword evidence="4" id="KW-0378">Hydrolase</keyword>
<keyword evidence="4" id="KW-0121">Carboxypeptidase</keyword>
<evidence type="ECO:0000259" key="3">
    <source>
        <dbReference type="Pfam" id="PF02557"/>
    </source>
</evidence>
<keyword evidence="2" id="KW-0472">Membrane</keyword>
<dbReference type="PANTHER" id="PTHR34385:SF1">
    <property type="entry name" value="PEPTIDOGLYCAN L-ALANYL-D-GLUTAMATE ENDOPEPTIDASE CWLK"/>
    <property type="match status" value="1"/>
</dbReference>
<dbReference type="RefSeq" id="WP_307356635.1">
    <property type="nucleotide sequence ID" value="NZ_BAAACJ010000010.1"/>
</dbReference>
<feature type="transmembrane region" description="Helical" evidence="2">
    <location>
        <begin position="6"/>
        <end position="23"/>
    </location>
</feature>
<feature type="domain" description="D-alanyl-D-alanine carboxypeptidase-like core" evidence="3">
    <location>
        <begin position="106"/>
        <end position="234"/>
    </location>
</feature>
<dbReference type="SUPFAM" id="SSF55166">
    <property type="entry name" value="Hedgehog/DD-peptidase"/>
    <property type="match status" value="1"/>
</dbReference>
<dbReference type="PANTHER" id="PTHR34385">
    <property type="entry name" value="D-ALANYL-D-ALANINE CARBOXYPEPTIDASE"/>
    <property type="match status" value="1"/>
</dbReference>
<dbReference type="Proteomes" id="UP001224418">
    <property type="component" value="Unassembled WGS sequence"/>
</dbReference>
<gene>
    <name evidence="4" type="ORF">QOZ93_002327</name>
</gene>
<dbReference type="InterPro" id="IPR052179">
    <property type="entry name" value="DD-CPase-like"/>
</dbReference>
<evidence type="ECO:0000256" key="1">
    <source>
        <dbReference type="SAM" id="Coils"/>
    </source>
</evidence>
<keyword evidence="4" id="KW-0645">Protease</keyword>
<proteinExistence type="predicted"/>
<dbReference type="InterPro" id="IPR058193">
    <property type="entry name" value="VanY/YodJ_core_dom"/>
</dbReference>
<keyword evidence="5" id="KW-1185">Reference proteome</keyword>
<dbReference type="EMBL" id="JAUSWN010000022">
    <property type="protein sequence ID" value="MDQ0480579.1"/>
    <property type="molecule type" value="Genomic_DNA"/>
</dbReference>
<dbReference type="InterPro" id="IPR009045">
    <property type="entry name" value="Zn_M74/Hedgehog-like"/>
</dbReference>
<evidence type="ECO:0000256" key="2">
    <source>
        <dbReference type="SAM" id="Phobius"/>
    </source>
</evidence>
<dbReference type="GO" id="GO:0009002">
    <property type="term" value="F:serine-type D-Ala-D-Ala carboxypeptidase activity"/>
    <property type="evidence" value="ECO:0007669"/>
    <property type="project" value="UniProtKB-EC"/>
</dbReference>
<name>A0ABU0JWT2_HATLI</name>
<dbReference type="CDD" id="cd14852">
    <property type="entry name" value="LD-carboxypeptidase"/>
    <property type="match status" value="1"/>
</dbReference>
<organism evidence="4 5">
    <name type="scientific">Hathewaya limosa</name>
    <name type="common">Clostridium limosum</name>
    <dbReference type="NCBI Taxonomy" id="1536"/>
    <lineage>
        <taxon>Bacteria</taxon>
        <taxon>Bacillati</taxon>
        <taxon>Bacillota</taxon>
        <taxon>Clostridia</taxon>
        <taxon>Eubacteriales</taxon>
        <taxon>Clostridiaceae</taxon>
        <taxon>Hathewaya</taxon>
    </lineage>
</organism>
<dbReference type="EC" id="3.4.16.4" evidence="4"/>
<feature type="coiled-coil region" evidence="1">
    <location>
        <begin position="35"/>
        <end position="67"/>
    </location>
</feature>
<evidence type="ECO:0000313" key="5">
    <source>
        <dbReference type="Proteomes" id="UP001224418"/>
    </source>
</evidence>